<feature type="region of interest" description="Disordered" evidence="1">
    <location>
        <begin position="180"/>
        <end position="211"/>
    </location>
</feature>
<feature type="compositionally biased region" description="Low complexity" evidence="1">
    <location>
        <begin position="189"/>
        <end position="204"/>
    </location>
</feature>
<dbReference type="InParanoid" id="A0A165GRG9"/>
<dbReference type="Proteomes" id="UP000076632">
    <property type="component" value="Unassembled WGS sequence"/>
</dbReference>
<keyword evidence="5" id="KW-1185">Reference proteome</keyword>
<protein>
    <submittedName>
        <fullName evidence="4">Uncharacterized protein</fullName>
    </submittedName>
</protein>
<organism evidence="4 5">
    <name type="scientific">Xylona heveae (strain CBS 132557 / TC161)</name>
    <dbReference type="NCBI Taxonomy" id="1328760"/>
    <lineage>
        <taxon>Eukaryota</taxon>
        <taxon>Fungi</taxon>
        <taxon>Dikarya</taxon>
        <taxon>Ascomycota</taxon>
        <taxon>Pezizomycotina</taxon>
        <taxon>Xylonomycetes</taxon>
        <taxon>Xylonales</taxon>
        <taxon>Xylonaceae</taxon>
        <taxon>Xylona</taxon>
    </lineage>
</organism>
<dbReference type="Pfam" id="PF23076">
    <property type="entry name" value="PH_FT_C"/>
    <property type="match status" value="1"/>
</dbReference>
<proteinExistence type="predicted"/>
<dbReference type="OMA" id="IPYVGES"/>
<evidence type="ECO:0000313" key="5">
    <source>
        <dbReference type="Proteomes" id="UP000076632"/>
    </source>
</evidence>
<evidence type="ECO:0000256" key="1">
    <source>
        <dbReference type="SAM" id="MobiDB-lite"/>
    </source>
</evidence>
<evidence type="ECO:0000259" key="2">
    <source>
        <dbReference type="Pfam" id="PF23074"/>
    </source>
</evidence>
<feature type="domain" description="PH" evidence="3">
    <location>
        <begin position="401"/>
        <end position="498"/>
    </location>
</feature>
<dbReference type="OrthoDB" id="5345571at2759"/>
<gene>
    <name evidence="4" type="ORF">L228DRAFT_127436</name>
</gene>
<evidence type="ECO:0000259" key="3">
    <source>
        <dbReference type="Pfam" id="PF23076"/>
    </source>
</evidence>
<feature type="domain" description="PH" evidence="2">
    <location>
        <begin position="273"/>
        <end position="399"/>
    </location>
</feature>
<dbReference type="InterPro" id="IPR057081">
    <property type="entry name" value="PH_N"/>
</dbReference>
<dbReference type="InterPro" id="IPR057082">
    <property type="entry name" value="PH_C"/>
</dbReference>
<dbReference type="RefSeq" id="XP_018188057.1">
    <property type="nucleotide sequence ID" value="XM_018329063.1"/>
</dbReference>
<dbReference type="EMBL" id="KV407458">
    <property type="protein sequence ID" value="KZF22502.1"/>
    <property type="molecule type" value="Genomic_DNA"/>
</dbReference>
<dbReference type="Pfam" id="PF23074">
    <property type="entry name" value="PH_FT_N"/>
    <property type="match status" value="1"/>
</dbReference>
<dbReference type="GeneID" id="28894200"/>
<dbReference type="AlphaFoldDB" id="A0A165GRG9"/>
<reference evidence="4 5" key="1">
    <citation type="journal article" date="2016" name="Fungal Biol.">
        <title>The genome of Xylona heveae provides a window into fungal endophytism.</title>
        <authorList>
            <person name="Gazis R."/>
            <person name="Kuo A."/>
            <person name="Riley R."/>
            <person name="LaButti K."/>
            <person name="Lipzen A."/>
            <person name="Lin J."/>
            <person name="Amirebrahimi M."/>
            <person name="Hesse C.N."/>
            <person name="Spatafora J.W."/>
            <person name="Henrissat B."/>
            <person name="Hainaut M."/>
            <person name="Grigoriev I.V."/>
            <person name="Hibbett D.S."/>
        </authorList>
    </citation>
    <scope>NUCLEOTIDE SEQUENCE [LARGE SCALE GENOMIC DNA]</scope>
    <source>
        <strain evidence="4 5">TC161</strain>
    </source>
</reference>
<evidence type="ECO:0000313" key="4">
    <source>
        <dbReference type="EMBL" id="KZF22502.1"/>
    </source>
</evidence>
<name>A0A165GRG9_XYLHT</name>
<accession>A0A165GRG9</accession>
<sequence>MDRALIAAAEISEDVASALNQLLRPIPEHSSEITANIGQLFAISSTLRKLEEVLGTRFYSRRFSSIARELDTLLQSLNLTLEDVLRLLAPLGRTSNPGVIAYRQAWADIRNHCREEDGERLHARLEKYNYFSEQLLYLLKDDQPSFEALYHLRAQIRGLLDRQEMLDGAFSRLSIGMQPARGGRTSYGPRSPISPRSPRSPSSSSERDYAFPPVAPEIPISPVTTTSFSTYSSHSSAGNGATFHWASVVFDGRHPTTVFQTPGQPSRCLGKDMPMAQHKVSKDHAKVFELPFENRELFVSLHWRQSDDRARIICTTISSRSGSRKRESCLPLTSLLVRRVESCLQFRRLSGSTGKLELWASLKFTTYERMVLFFCTFLSLKAQDNSESRVGPDDYTLDGEKEEFGGQIYEDGYLHALRIFKDRDSRGIRLEASVLEGELERSPVWTAFITPYVGSSSWIRRRDSCRIYLRELHPYIFAPDYTPLRGPRGEHVLYFTTPDGEYKELLCT</sequence>